<name>A0A1Y2FSC2_PROLT</name>
<dbReference type="InterPro" id="IPR007846">
    <property type="entry name" value="RRM_NUP35_dom"/>
</dbReference>
<dbReference type="InterPro" id="IPR035979">
    <property type="entry name" value="RBD_domain_sf"/>
</dbReference>
<keyword evidence="12" id="KW-1185">Reference proteome</keyword>
<sequence>MQSSQSMYNLSSIASPQYVPSHLRQAHTPGGHTQPKHSPPFLRRSSTVSKFGGPGFGTPKQSRTKSGDFAVEDAPPTESIYDFSGGSPFSRPASVMKSPPPPQQQRTSGLQATHAADLRTSKSQYFTQSTPQQSTLSDLPTAVVIFGFPSHIQSQVLSHFSRFGEIAQHASSAAQESHSTGSNWCKVTYQSPASAQRAVQANGSLVLGQYMVGCVYAQEDAPVSRDTAPALASPRGQSDDAMEIDPMTPPPPSAPAAQSRGPQMAYQPNHGYSTPTAPRHRASDNPFNTGASTRQQAPMSPQDGMQTPGGGRRIEVLHTDGIYKSNSPLAGQAGWMPGWLQAAAGPATPERKDEQKVAGTPVTQVKQDEQAVAQRGWGSRMLRGLVDTIFGF</sequence>
<gene>
    <name evidence="11" type="ORF">BCR37DRAFT_385362</name>
</gene>
<dbReference type="GO" id="GO:0005543">
    <property type="term" value="F:phospholipid binding"/>
    <property type="evidence" value="ECO:0007669"/>
    <property type="project" value="TreeGrafter"/>
</dbReference>
<keyword evidence="2 8" id="KW-0813">Transport</keyword>
<comment type="subcellular location">
    <subcellularLocation>
        <location evidence="1">Nucleus</location>
        <location evidence="1">Nuclear pore complex</location>
    </subcellularLocation>
</comment>
<evidence type="ECO:0000256" key="9">
    <source>
        <dbReference type="SAM" id="MobiDB-lite"/>
    </source>
</evidence>
<organism evidence="11 12">
    <name type="scientific">Protomyces lactucae-debilis</name>
    <dbReference type="NCBI Taxonomy" id="2754530"/>
    <lineage>
        <taxon>Eukaryota</taxon>
        <taxon>Fungi</taxon>
        <taxon>Dikarya</taxon>
        <taxon>Ascomycota</taxon>
        <taxon>Taphrinomycotina</taxon>
        <taxon>Taphrinomycetes</taxon>
        <taxon>Taphrinales</taxon>
        <taxon>Protomycetaceae</taxon>
        <taxon>Protomyces</taxon>
    </lineage>
</organism>
<dbReference type="OMA" id="SNMANER"/>
<evidence type="ECO:0000313" key="12">
    <source>
        <dbReference type="Proteomes" id="UP000193685"/>
    </source>
</evidence>
<dbReference type="GO" id="GO:0044613">
    <property type="term" value="C:nuclear pore central transport channel"/>
    <property type="evidence" value="ECO:0007669"/>
    <property type="project" value="TreeGrafter"/>
</dbReference>
<dbReference type="RefSeq" id="XP_040727766.1">
    <property type="nucleotide sequence ID" value="XM_040870341.1"/>
</dbReference>
<dbReference type="InterPro" id="IPR012677">
    <property type="entry name" value="Nucleotide-bd_a/b_plait_sf"/>
</dbReference>
<dbReference type="SUPFAM" id="SSF54928">
    <property type="entry name" value="RNA-binding domain, RBD"/>
    <property type="match status" value="1"/>
</dbReference>
<dbReference type="PANTHER" id="PTHR21527">
    <property type="entry name" value="NUCLEOPORIN NUP35"/>
    <property type="match status" value="1"/>
</dbReference>
<dbReference type="PANTHER" id="PTHR21527:SF6">
    <property type="entry name" value="NUCLEOPORIN NUP35"/>
    <property type="match status" value="1"/>
</dbReference>
<keyword evidence="7 8" id="KW-0539">Nucleus</keyword>
<feature type="region of interest" description="Disordered" evidence="9">
    <location>
        <begin position="223"/>
        <end position="313"/>
    </location>
</feature>
<dbReference type="AlphaFoldDB" id="A0A1Y2FSC2"/>
<keyword evidence="3 8" id="KW-0509">mRNA transport</keyword>
<dbReference type="EMBL" id="MCFI01000002">
    <property type="protein sequence ID" value="ORY86910.1"/>
    <property type="molecule type" value="Genomic_DNA"/>
</dbReference>
<evidence type="ECO:0000256" key="6">
    <source>
        <dbReference type="ARBA" id="ARBA00023132"/>
    </source>
</evidence>
<comment type="caution">
    <text evidence="11">The sequence shown here is derived from an EMBL/GenBank/DDBJ whole genome shotgun (WGS) entry which is preliminary data.</text>
</comment>
<dbReference type="CDD" id="cd12721">
    <property type="entry name" value="RRM_Nup53p_fungi"/>
    <property type="match status" value="1"/>
</dbReference>
<dbReference type="Proteomes" id="UP000193685">
    <property type="component" value="Unassembled WGS sequence"/>
</dbReference>
<dbReference type="PROSITE" id="PS51472">
    <property type="entry name" value="RRM_NUP35"/>
    <property type="match status" value="1"/>
</dbReference>
<evidence type="ECO:0000256" key="5">
    <source>
        <dbReference type="ARBA" id="ARBA00023010"/>
    </source>
</evidence>
<evidence type="ECO:0000256" key="8">
    <source>
        <dbReference type="PROSITE-ProRule" id="PRU00804"/>
    </source>
</evidence>
<dbReference type="GO" id="GO:0006607">
    <property type="term" value="P:NLS-bearing protein import into nucleus"/>
    <property type="evidence" value="ECO:0007669"/>
    <property type="project" value="TreeGrafter"/>
</dbReference>
<proteinExistence type="predicted"/>
<dbReference type="GO" id="GO:0006999">
    <property type="term" value="P:nuclear pore organization"/>
    <property type="evidence" value="ECO:0007669"/>
    <property type="project" value="TreeGrafter"/>
</dbReference>
<dbReference type="OrthoDB" id="1733656at2759"/>
<evidence type="ECO:0000256" key="7">
    <source>
        <dbReference type="ARBA" id="ARBA00023242"/>
    </source>
</evidence>
<dbReference type="STRING" id="56484.A0A1Y2FSC2"/>
<keyword evidence="6 8" id="KW-0906">Nuclear pore complex</keyword>
<evidence type="ECO:0000313" key="11">
    <source>
        <dbReference type="EMBL" id="ORY86910.1"/>
    </source>
</evidence>
<dbReference type="Pfam" id="PF05172">
    <property type="entry name" value="RRM_Nup35"/>
    <property type="match status" value="1"/>
</dbReference>
<evidence type="ECO:0000256" key="3">
    <source>
        <dbReference type="ARBA" id="ARBA00022816"/>
    </source>
</evidence>
<dbReference type="GO" id="GO:0003676">
    <property type="term" value="F:nucleic acid binding"/>
    <property type="evidence" value="ECO:0007669"/>
    <property type="project" value="InterPro"/>
</dbReference>
<evidence type="ECO:0000256" key="1">
    <source>
        <dbReference type="ARBA" id="ARBA00004567"/>
    </source>
</evidence>
<feature type="compositionally biased region" description="Polar residues" evidence="9">
    <location>
        <begin position="285"/>
        <end position="305"/>
    </location>
</feature>
<dbReference type="GO" id="GO:0017056">
    <property type="term" value="F:structural constituent of nuclear pore"/>
    <property type="evidence" value="ECO:0007669"/>
    <property type="project" value="TreeGrafter"/>
</dbReference>
<evidence type="ECO:0000256" key="4">
    <source>
        <dbReference type="ARBA" id="ARBA00022927"/>
    </source>
</evidence>
<feature type="region of interest" description="Disordered" evidence="9">
    <location>
        <begin position="18"/>
        <end position="112"/>
    </location>
</feature>
<feature type="domain" description="RRM Nup35-type" evidence="10">
    <location>
        <begin position="137"/>
        <end position="224"/>
    </location>
</feature>
<protein>
    <submittedName>
        <fullName evidence="11">Nup53/35/40-type RNA recognition motif-domain-containing protein</fullName>
    </submittedName>
</protein>
<dbReference type="GO" id="GO:0044615">
    <property type="term" value="C:nuclear pore nuclear basket"/>
    <property type="evidence" value="ECO:0007669"/>
    <property type="project" value="TreeGrafter"/>
</dbReference>
<keyword evidence="4" id="KW-0653">Protein transport</keyword>
<keyword evidence="5" id="KW-0811">Translocation</keyword>
<reference evidence="11 12" key="1">
    <citation type="submission" date="2016-07" db="EMBL/GenBank/DDBJ databases">
        <title>Pervasive Adenine N6-methylation of Active Genes in Fungi.</title>
        <authorList>
            <consortium name="DOE Joint Genome Institute"/>
            <person name="Mondo S.J."/>
            <person name="Dannebaum R.O."/>
            <person name="Kuo R.C."/>
            <person name="Labutti K."/>
            <person name="Haridas S."/>
            <person name="Kuo A."/>
            <person name="Salamov A."/>
            <person name="Ahrendt S.R."/>
            <person name="Lipzen A."/>
            <person name="Sullivan W."/>
            <person name="Andreopoulos W.B."/>
            <person name="Clum A."/>
            <person name="Lindquist E."/>
            <person name="Daum C."/>
            <person name="Ramamoorthy G.K."/>
            <person name="Gryganskyi A."/>
            <person name="Culley D."/>
            <person name="Magnuson J.K."/>
            <person name="James T.Y."/>
            <person name="O'Malley M.A."/>
            <person name="Stajich J.E."/>
            <person name="Spatafora J.W."/>
            <person name="Visel A."/>
            <person name="Grigoriev I.V."/>
        </authorList>
    </citation>
    <scope>NUCLEOTIDE SEQUENCE [LARGE SCALE GENOMIC DNA]</scope>
    <source>
        <strain evidence="11 12">12-1054</strain>
    </source>
</reference>
<dbReference type="GO" id="GO:0051028">
    <property type="term" value="P:mRNA transport"/>
    <property type="evidence" value="ECO:0007669"/>
    <property type="project" value="UniProtKB-UniRule"/>
</dbReference>
<accession>A0A1Y2FSC2</accession>
<dbReference type="Gene3D" id="3.30.70.330">
    <property type="match status" value="1"/>
</dbReference>
<evidence type="ECO:0000256" key="2">
    <source>
        <dbReference type="ARBA" id="ARBA00022448"/>
    </source>
</evidence>
<dbReference type="GeneID" id="63786940"/>
<evidence type="ECO:0000259" key="10">
    <source>
        <dbReference type="PROSITE" id="PS51472"/>
    </source>
</evidence>